<feature type="domain" description="TniQ" evidence="1">
    <location>
        <begin position="4"/>
        <end position="136"/>
    </location>
</feature>
<dbReference type="InterPro" id="IPR009492">
    <property type="entry name" value="TniQ"/>
</dbReference>
<evidence type="ECO:0000313" key="4">
    <source>
        <dbReference type="Proteomes" id="UP000531581"/>
    </source>
</evidence>
<sequence length="380" mass="42941">MTLPIAPRPRPDELPSSWLERTAALYDVSVAELRQVLWTGGPSKKARPDVEWAPHEAKSVAAGLRVTLEVVLDLGLKRRWSELAVDWLPSTDGFGRARGELDLAWCRHCLAEAHEAGGAYLDAEAALPLVFCHRHRAWRQDYCRRCRPRHAPRFIWSNGIEFVCGDCGKPLRASRWGQPTPAAYFDTEETAAALPILFAFDGEVRNALLGNPACLPGLEPVPARQFLIVLRDLTRALMAPSLFRTSYINLFDCPLLPTMPEHKPHTWDEQLYQELSPSSRAHVLSAVVALLADEPVSRLMSGAHLPFRERHTLEKLLNDVPRWVQATLIRSSGEWPAGLRVRIEAHQRRTGMDAEDVLAQFHAWRAERDQRHRERLLLSG</sequence>
<reference evidence="4 5" key="1">
    <citation type="submission" date="2020-05" db="EMBL/GenBank/DDBJ databases">
        <title>Draft Genome Sequences of Sphingomonas sp. Isolated from the International Space Station.</title>
        <authorList>
            <person name="Bijlani S."/>
            <person name="Singh N.K."/>
            <person name="Mason C.E."/>
            <person name="Wang C.C."/>
            <person name="Venkateswaran K."/>
        </authorList>
    </citation>
    <scope>NUCLEOTIDE SEQUENCE [LARGE SCALE GENOMIC DNA]</scope>
    <source>
        <strain evidence="2 5">IIF7SW-B5</strain>
        <strain evidence="3">ISS-IIF7SWP</strain>
    </source>
</reference>
<evidence type="ECO:0000313" key="2">
    <source>
        <dbReference type="EMBL" id="NNG54903.1"/>
    </source>
</evidence>
<proteinExistence type="predicted"/>
<evidence type="ECO:0000313" key="5">
    <source>
        <dbReference type="Proteomes" id="UP000557656"/>
    </source>
</evidence>
<dbReference type="EMBL" id="JABYQV010000014">
    <property type="protein sequence ID" value="NVP32412.1"/>
    <property type="molecule type" value="Genomic_DNA"/>
</dbReference>
<protein>
    <recommendedName>
        <fullName evidence="1">TniQ domain-containing protein</fullName>
    </recommendedName>
</protein>
<dbReference type="Proteomes" id="UP000557656">
    <property type="component" value="Unassembled WGS sequence"/>
</dbReference>
<dbReference type="EMBL" id="JABEOV010000024">
    <property type="protein sequence ID" value="NNG54903.1"/>
    <property type="molecule type" value="Genomic_DNA"/>
</dbReference>
<dbReference type="Proteomes" id="UP000531581">
    <property type="component" value="Unassembled WGS sequence"/>
</dbReference>
<dbReference type="Pfam" id="PF06527">
    <property type="entry name" value="TniQ"/>
    <property type="match status" value="1"/>
</dbReference>
<evidence type="ECO:0000313" key="3">
    <source>
        <dbReference type="EMBL" id="NVP32412.1"/>
    </source>
</evidence>
<accession>A0A7Y7QXB2</accession>
<gene>
    <name evidence="2" type="ORF">HKX05_16255</name>
    <name evidence="3" type="ORF">HLV41_15325</name>
</gene>
<keyword evidence="5" id="KW-1185">Reference proteome</keyword>
<name>A0A7Y7QXB2_9SPHN</name>
<evidence type="ECO:0000259" key="1">
    <source>
        <dbReference type="Pfam" id="PF06527"/>
    </source>
</evidence>
<dbReference type="AlphaFoldDB" id="A0A7Y7QXB2"/>
<dbReference type="RefSeq" id="WP_170171181.1">
    <property type="nucleotide sequence ID" value="NZ_JABEOV010000024.1"/>
</dbReference>
<comment type="caution">
    <text evidence="3">The sequence shown here is derived from an EMBL/GenBank/DDBJ whole genome shotgun (WGS) entry which is preliminary data.</text>
</comment>
<organism evidence="3 4">
    <name type="scientific">Sphingomonas sanguinis</name>
    <dbReference type="NCBI Taxonomy" id="33051"/>
    <lineage>
        <taxon>Bacteria</taxon>
        <taxon>Pseudomonadati</taxon>
        <taxon>Pseudomonadota</taxon>
        <taxon>Alphaproteobacteria</taxon>
        <taxon>Sphingomonadales</taxon>
        <taxon>Sphingomonadaceae</taxon>
        <taxon>Sphingomonas</taxon>
    </lineage>
</organism>